<evidence type="ECO:0000313" key="2">
    <source>
        <dbReference type="EMBL" id="GAO51299.1"/>
    </source>
</evidence>
<dbReference type="AlphaFoldDB" id="A0A0E9NN84"/>
<reference evidence="2 3" key="1">
    <citation type="journal article" date="2011" name="J. Gen. Appl. Microbiol.">
        <title>Draft genome sequencing of the enigmatic yeast Saitoella complicata.</title>
        <authorList>
            <person name="Nishida H."/>
            <person name="Hamamoto M."/>
            <person name="Sugiyama J."/>
        </authorList>
    </citation>
    <scope>NUCLEOTIDE SEQUENCE [LARGE SCALE GENOMIC DNA]</scope>
    <source>
        <strain evidence="2 3">NRRL Y-17804</strain>
    </source>
</reference>
<organism evidence="2 3">
    <name type="scientific">Saitoella complicata (strain BCRC 22490 / CBS 7301 / JCM 7358 / NBRC 10748 / NRRL Y-17804)</name>
    <dbReference type="NCBI Taxonomy" id="698492"/>
    <lineage>
        <taxon>Eukaryota</taxon>
        <taxon>Fungi</taxon>
        <taxon>Dikarya</taxon>
        <taxon>Ascomycota</taxon>
        <taxon>Taphrinomycotina</taxon>
        <taxon>Taphrinomycotina incertae sedis</taxon>
        <taxon>Saitoella</taxon>
    </lineage>
</organism>
<gene>
    <name evidence="2" type="ORF">G7K_5404-t1</name>
</gene>
<protein>
    <submittedName>
        <fullName evidence="2">Uncharacterized protein</fullName>
    </submittedName>
</protein>
<evidence type="ECO:0000313" key="3">
    <source>
        <dbReference type="Proteomes" id="UP000033140"/>
    </source>
</evidence>
<comment type="caution">
    <text evidence="2">The sequence shown here is derived from an EMBL/GenBank/DDBJ whole genome shotgun (WGS) entry which is preliminary data.</text>
</comment>
<feature type="region of interest" description="Disordered" evidence="1">
    <location>
        <begin position="15"/>
        <end position="85"/>
    </location>
</feature>
<keyword evidence="3" id="KW-1185">Reference proteome</keyword>
<sequence length="134" mass="15110">MVDPCYAHLLRAPGRLHSTHNPCNNDLNRYPHQQQRPRPPSTHGSSLQQRLESTATNARLRTPSTHGFSIHDNDPNVLRSPRQSYSPAPNFSIVKGVIDLELLLRLRKDLSTTCVPLRSEPLDTVLLSSNIRTM</sequence>
<evidence type="ECO:0000256" key="1">
    <source>
        <dbReference type="SAM" id="MobiDB-lite"/>
    </source>
</evidence>
<reference evidence="2 3" key="3">
    <citation type="journal article" date="2015" name="Genome Announc.">
        <title>Draft Genome Sequence of the Archiascomycetous Yeast Saitoella complicata.</title>
        <authorList>
            <person name="Yamauchi K."/>
            <person name="Kondo S."/>
            <person name="Hamamoto M."/>
            <person name="Takahashi Y."/>
            <person name="Ogura Y."/>
            <person name="Hayashi T."/>
            <person name="Nishida H."/>
        </authorList>
    </citation>
    <scope>NUCLEOTIDE SEQUENCE [LARGE SCALE GENOMIC DNA]</scope>
    <source>
        <strain evidence="2 3">NRRL Y-17804</strain>
    </source>
</reference>
<reference evidence="2 3" key="2">
    <citation type="journal article" date="2014" name="J. Gen. Appl. Microbiol.">
        <title>The early diverging ascomycetous budding yeast Saitoella complicata has three histone deacetylases belonging to the Clr6, Hos2, and Rpd3 lineages.</title>
        <authorList>
            <person name="Nishida H."/>
            <person name="Matsumoto T."/>
            <person name="Kondo S."/>
            <person name="Hamamoto M."/>
            <person name="Yoshikawa H."/>
        </authorList>
    </citation>
    <scope>NUCLEOTIDE SEQUENCE [LARGE SCALE GENOMIC DNA]</scope>
    <source>
        <strain evidence="2 3">NRRL Y-17804</strain>
    </source>
</reference>
<name>A0A0E9NN84_SAICN</name>
<proteinExistence type="predicted"/>
<feature type="compositionally biased region" description="Polar residues" evidence="1">
    <location>
        <begin position="42"/>
        <end position="67"/>
    </location>
</feature>
<dbReference type="EMBL" id="BACD03000044">
    <property type="protein sequence ID" value="GAO51299.1"/>
    <property type="molecule type" value="Genomic_DNA"/>
</dbReference>
<accession>A0A0E9NN84</accession>
<dbReference type="Proteomes" id="UP000033140">
    <property type="component" value="Unassembled WGS sequence"/>
</dbReference>